<comment type="subcellular location">
    <subcellularLocation>
        <location evidence="1">Membrane</location>
        <topology evidence="1">Single-pass type IV membrane protein</topology>
    </subcellularLocation>
</comment>
<dbReference type="EMBL" id="JBJQOH010000001">
    <property type="protein sequence ID" value="KAL3700534.1"/>
    <property type="molecule type" value="Genomic_DNA"/>
</dbReference>
<evidence type="ECO:0008006" key="10">
    <source>
        <dbReference type="Google" id="ProtNLM"/>
    </source>
</evidence>
<feature type="transmembrane region" description="Helical" evidence="7">
    <location>
        <begin position="203"/>
        <end position="225"/>
    </location>
</feature>
<evidence type="ECO:0000256" key="3">
    <source>
        <dbReference type="ARBA" id="ARBA00022692"/>
    </source>
</evidence>
<keyword evidence="3 7" id="KW-0812">Transmembrane</keyword>
<dbReference type="Gene3D" id="1.20.5.110">
    <property type="match status" value="1"/>
</dbReference>
<evidence type="ECO:0000256" key="5">
    <source>
        <dbReference type="ARBA" id="ARBA00022989"/>
    </source>
</evidence>
<sequence length="250" mass="28405">MGSGGAPITLSDVYQQARHALLRVRDGLERLERLESTGGASGTDLAQAVQRDLAQLQQSSVEMERLWRQQMPRAQRDLWKRKVEQVAEESDSLKLGLDKYLSRQHRRQVEAQERAELFRRTNGETATILQVLDEEAQTMHSLQRSSTVLDEAYATGAAVLAKYSEQRERLKSAQRKALDILNTVGLSNSMLRLIERRIRVDKLFSAGIIQASGLFWFSAMVHFLLSGDRNQAFIPVLVSFDGDFFLERIE</sequence>
<organism evidence="8 9">
    <name type="scientific">Riccia sorocarpa</name>
    <dbReference type="NCBI Taxonomy" id="122646"/>
    <lineage>
        <taxon>Eukaryota</taxon>
        <taxon>Viridiplantae</taxon>
        <taxon>Streptophyta</taxon>
        <taxon>Embryophyta</taxon>
        <taxon>Marchantiophyta</taxon>
        <taxon>Marchantiopsida</taxon>
        <taxon>Marchantiidae</taxon>
        <taxon>Marchantiales</taxon>
        <taxon>Ricciaceae</taxon>
        <taxon>Riccia</taxon>
    </lineage>
</organism>
<keyword evidence="2" id="KW-0813">Transport</keyword>
<dbReference type="Proteomes" id="UP001633002">
    <property type="component" value="Unassembled WGS sequence"/>
</dbReference>
<evidence type="ECO:0000256" key="2">
    <source>
        <dbReference type="ARBA" id="ARBA00022448"/>
    </source>
</evidence>
<evidence type="ECO:0000313" key="8">
    <source>
        <dbReference type="EMBL" id="KAL3700534.1"/>
    </source>
</evidence>
<dbReference type="GO" id="GO:0005737">
    <property type="term" value="C:cytoplasm"/>
    <property type="evidence" value="ECO:0007669"/>
    <property type="project" value="UniProtKB-ARBA"/>
</dbReference>
<dbReference type="PANTHER" id="PTHR21230">
    <property type="entry name" value="VESICLE TRANSPORT V-SNARE PROTEIN VTI1-RELATED"/>
    <property type="match status" value="1"/>
</dbReference>
<evidence type="ECO:0000256" key="1">
    <source>
        <dbReference type="ARBA" id="ARBA00004211"/>
    </source>
</evidence>
<keyword evidence="6 7" id="KW-0472">Membrane</keyword>
<proteinExistence type="predicted"/>
<comment type="caution">
    <text evidence="8">The sequence shown here is derived from an EMBL/GenBank/DDBJ whole genome shotgun (WGS) entry which is preliminary data.</text>
</comment>
<keyword evidence="9" id="KW-1185">Reference proteome</keyword>
<keyword evidence="4" id="KW-0653">Protein transport</keyword>
<dbReference type="Pfam" id="PF12352">
    <property type="entry name" value="V-SNARE_C"/>
    <property type="match status" value="1"/>
</dbReference>
<evidence type="ECO:0000256" key="4">
    <source>
        <dbReference type="ARBA" id="ARBA00022927"/>
    </source>
</evidence>
<dbReference type="PANTHER" id="PTHR21230:SF1">
    <property type="entry name" value="GOLGI SNAP RECEPTOR COMPLEX MEMBER 2"/>
    <property type="match status" value="1"/>
</dbReference>
<evidence type="ECO:0000256" key="6">
    <source>
        <dbReference type="ARBA" id="ARBA00023136"/>
    </source>
</evidence>
<evidence type="ECO:0000256" key="7">
    <source>
        <dbReference type="SAM" id="Phobius"/>
    </source>
</evidence>
<name>A0ABD3IG91_9MARC</name>
<dbReference type="CDD" id="cd15863">
    <property type="entry name" value="SNARE_GS27"/>
    <property type="match status" value="1"/>
</dbReference>
<evidence type="ECO:0000313" key="9">
    <source>
        <dbReference type="Proteomes" id="UP001633002"/>
    </source>
</evidence>
<dbReference type="GO" id="GO:0016020">
    <property type="term" value="C:membrane"/>
    <property type="evidence" value="ECO:0007669"/>
    <property type="project" value="UniProtKB-SubCell"/>
</dbReference>
<reference evidence="8 9" key="1">
    <citation type="submission" date="2024-09" db="EMBL/GenBank/DDBJ databases">
        <title>Chromosome-scale assembly of Riccia sorocarpa.</title>
        <authorList>
            <person name="Paukszto L."/>
        </authorList>
    </citation>
    <scope>NUCLEOTIDE SEQUENCE [LARGE SCALE GENOMIC DNA]</scope>
    <source>
        <strain evidence="8">LP-2024</strain>
        <tissue evidence="8">Aerial parts of the thallus</tissue>
    </source>
</reference>
<gene>
    <name evidence="8" type="ORF">R1sor_018556</name>
</gene>
<accession>A0ABD3IG91</accession>
<dbReference type="AlphaFoldDB" id="A0ABD3IG91"/>
<protein>
    <recommendedName>
        <fullName evidence="10">Membrin</fullName>
    </recommendedName>
</protein>
<keyword evidence="5 7" id="KW-1133">Transmembrane helix</keyword>
<dbReference type="GO" id="GO:0015031">
    <property type="term" value="P:protein transport"/>
    <property type="evidence" value="ECO:0007669"/>
    <property type="project" value="UniProtKB-KW"/>
</dbReference>
<dbReference type="SUPFAM" id="SSF58038">
    <property type="entry name" value="SNARE fusion complex"/>
    <property type="match status" value="1"/>
</dbReference>